<protein>
    <submittedName>
        <fullName evidence="1">Uncharacterized protein</fullName>
    </submittedName>
</protein>
<dbReference type="Proteomes" id="UP000557307">
    <property type="component" value="Unassembled WGS sequence"/>
</dbReference>
<dbReference type="RefSeq" id="WP_184179064.1">
    <property type="nucleotide sequence ID" value="NZ_JACHGF010000014.1"/>
</dbReference>
<organism evidence="1 2">
    <name type="scientific">Rhabdobacter roseus</name>
    <dbReference type="NCBI Taxonomy" id="1655419"/>
    <lineage>
        <taxon>Bacteria</taxon>
        <taxon>Pseudomonadati</taxon>
        <taxon>Bacteroidota</taxon>
        <taxon>Cytophagia</taxon>
        <taxon>Cytophagales</taxon>
        <taxon>Cytophagaceae</taxon>
        <taxon>Rhabdobacter</taxon>
    </lineage>
</organism>
<proteinExistence type="predicted"/>
<gene>
    <name evidence="1" type="ORF">HNQ92_005364</name>
</gene>
<sequence>MALNFQPSELNIFNLVETGDIPASSEVSGIELRLTDVFVMDNNTHAPLSKKKDKGADLYVIVIAINDLGNVVQTLDLKGFPKTLDNTGLGINRTIHFWQKTETTPKAPSQIHTFISVIKSKQKTREAGEILSNAKNDTEFSNIITSIKDIAKNATPVGQVADLVTSLAQVIGKFLGKVEDQPLFTWFQSFTNLGGDFDDLGITPVTLKNNFVSVTINKIIRDANQNGA</sequence>
<evidence type="ECO:0000313" key="1">
    <source>
        <dbReference type="EMBL" id="MBB5287202.1"/>
    </source>
</evidence>
<reference evidence="1 2" key="1">
    <citation type="submission" date="2020-08" db="EMBL/GenBank/DDBJ databases">
        <title>Genomic Encyclopedia of Type Strains, Phase IV (KMG-IV): sequencing the most valuable type-strain genomes for metagenomic binning, comparative biology and taxonomic classification.</title>
        <authorList>
            <person name="Goeker M."/>
        </authorList>
    </citation>
    <scope>NUCLEOTIDE SEQUENCE [LARGE SCALE GENOMIC DNA]</scope>
    <source>
        <strain evidence="1 2">DSM 105074</strain>
    </source>
</reference>
<dbReference type="AlphaFoldDB" id="A0A840TZY2"/>
<comment type="caution">
    <text evidence="1">The sequence shown here is derived from an EMBL/GenBank/DDBJ whole genome shotgun (WGS) entry which is preliminary data.</text>
</comment>
<dbReference type="EMBL" id="JACHGF010000014">
    <property type="protein sequence ID" value="MBB5287202.1"/>
    <property type="molecule type" value="Genomic_DNA"/>
</dbReference>
<evidence type="ECO:0000313" key="2">
    <source>
        <dbReference type="Proteomes" id="UP000557307"/>
    </source>
</evidence>
<keyword evidence="2" id="KW-1185">Reference proteome</keyword>
<accession>A0A840TZY2</accession>
<name>A0A840TZY2_9BACT</name>